<evidence type="ECO:0000313" key="2">
    <source>
        <dbReference type="Proteomes" id="UP000009311"/>
    </source>
</evidence>
<protein>
    <submittedName>
        <fullName evidence="1">Uncharacterized protein</fullName>
    </submittedName>
</protein>
<comment type="caution">
    <text evidence="1">The sequence shown here is derived from an EMBL/GenBank/DDBJ whole genome shotgun (WGS) entry which is preliminary data.</text>
</comment>
<organism evidence="1 2">
    <name type="scientific">Lactobacillus pasteurii DSM 23907 = CRBIP 24.76</name>
    <dbReference type="NCBI Taxonomy" id="1423790"/>
    <lineage>
        <taxon>Bacteria</taxon>
        <taxon>Bacillati</taxon>
        <taxon>Bacillota</taxon>
        <taxon>Bacilli</taxon>
        <taxon>Lactobacillales</taxon>
        <taxon>Lactobacillaceae</taxon>
        <taxon>Lactobacillus</taxon>
    </lineage>
</organism>
<proteinExistence type="predicted"/>
<dbReference type="RefSeq" id="WP_009560211.1">
    <property type="nucleotide sequence ID" value="NZ_AYZN01000001.1"/>
</dbReference>
<accession>I7KLX8</accession>
<keyword evidence="2" id="KW-1185">Reference proteome</keyword>
<reference evidence="1 2" key="1">
    <citation type="submission" date="2012-06" db="EMBL/GenBank/DDBJ databases">
        <title>Draft Genome Sequence of Lactobacillus pasteurii CRBIP 24.76T.</title>
        <authorList>
            <person name="Cousin S."/>
            <person name="Bouchier C."/>
            <person name="Loux V."/>
            <person name="Ma L."/>
            <person name="Creno S."/>
            <person name="Bizet C."/>
            <person name="Clermont D."/>
        </authorList>
    </citation>
    <scope>NUCLEOTIDE SEQUENCE [LARGE SCALE GENOMIC DNA]</scope>
    <source>
        <strain evidence="2">CRBIP 24.76T</strain>
    </source>
</reference>
<name>I7KLX8_9LACO</name>
<dbReference type="Proteomes" id="UP000009311">
    <property type="component" value="Unassembled WGS sequence"/>
</dbReference>
<gene>
    <name evidence="1" type="ORF">BN53_06135</name>
</gene>
<dbReference type="EMBL" id="CAKD01000023">
    <property type="protein sequence ID" value="CCI85659.1"/>
    <property type="molecule type" value="Genomic_DNA"/>
</dbReference>
<sequence>MVKYKWLEKELRAMDPAKLKELRRGWMKENIEVFIRTGSPE</sequence>
<evidence type="ECO:0000313" key="1">
    <source>
        <dbReference type="EMBL" id="CCI85659.1"/>
    </source>
</evidence>
<dbReference type="AlphaFoldDB" id="I7KLX8"/>
<dbReference type="STRING" id="1423790.BN53_06135"/>